<dbReference type="InterPro" id="IPR002156">
    <property type="entry name" value="RNaseH_domain"/>
</dbReference>
<name>A0A834WV13_9FABA</name>
<dbReference type="GO" id="GO:0004523">
    <property type="term" value="F:RNA-DNA hybrid ribonuclease activity"/>
    <property type="evidence" value="ECO:0007669"/>
    <property type="project" value="InterPro"/>
</dbReference>
<dbReference type="AlphaFoldDB" id="A0A834WV13"/>
<dbReference type="InterPro" id="IPR012337">
    <property type="entry name" value="RNaseH-like_sf"/>
</dbReference>
<evidence type="ECO:0000259" key="1">
    <source>
        <dbReference type="Pfam" id="PF13456"/>
    </source>
</evidence>
<organism evidence="2 3">
    <name type="scientific">Senna tora</name>
    <dbReference type="NCBI Taxonomy" id="362788"/>
    <lineage>
        <taxon>Eukaryota</taxon>
        <taxon>Viridiplantae</taxon>
        <taxon>Streptophyta</taxon>
        <taxon>Embryophyta</taxon>
        <taxon>Tracheophyta</taxon>
        <taxon>Spermatophyta</taxon>
        <taxon>Magnoliopsida</taxon>
        <taxon>eudicotyledons</taxon>
        <taxon>Gunneridae</taxon>
        <taxon>Pentapetalae</taxon>
        <taxon>rosids</taxon>
        <taxon>fabids</taxon>
        <taxon>Fabales</taxon>
        <taxon>Fabaceae</taxon>
        <taxon>Caesalpinioideae</taxon>
        <taxon>Cassia clade</taxon>
        <taxon>Senna</taxon>
    </lineage>
</organism>
<dbReference type="EMBL" id="JAAIUW010000005">
    <property type="protein sequence ID" value="KAF7833225.1"/>
    <property type="molecule type" value="Genomic_DNA"/>
</dbReference>
<dbReference type="Proteomes" id="UP000634136">
    <property type="component" value="Unassembled WGS sequence"/>
</dbReference>
<comment type="caution">
    <text evidence="2">The sequence shown here is derived from an EMBL/GenBank/DDBJ whole genome shotgun (WGS) entry which is preliminary data.</text>
</comment>
<sequence length="155" mass="17106">MQRSEEILVSWEKANAGWVKVNSDGAVKHSIRFAGCGVIIRDEIGGWIGGVIRPLERYILLESDSKALVDGILQVENFGAEFSGLFSEICCILQEFIDFHVQHRWRQANLCADFLADLGVRCNGSCNVLVGPPTELSNLMIADVAGTSMPRFVHL</sequence>
<dbReference type="PANTHER" id="PTHR47723:SF13">
    <property type="entry name" value="PUTATIVE-RELATED"/>
    <property type="match status" value="1"/>
</dbReference>
<reference evidence="2" key="1">
    <citation type="submission" date="2020-09" db="EMBL/GenBank/DDBJ databases">
        <title>Genome-Enabled Discovery of Anthraquinone Biosynthesis in Senna tora.</title>
        <authorList>
            <person name="Kang S.-H."/>
            <person name="Pandey R.P."/>
            <person name="Lee C.-M."/>
            <person name="Sim J.-S."/>
            <person name="Jeong J.-T."/>
            <person name="Choi B.-S."/>
            <person name="Jung M."/>
            <person name="Ginzburg D."/>
            <person name="Zhao K."/>
            <person name="Won S.Y."/>
            <person name="Oh T.-J."/>
            <person name="Yu Y."/>
            <person name="Kim N.-H."/>
            <person name="Lee O.R."/>
            <person name="Lee T.-H."/>
            <person name="Bashyal P."/>
            <person name="Kim T.-S."/>
            <person name="Lee W.-H."/>
            <person name="Kawkins C."/>
            <person name="Kim C.-K."/>
            <person name="Kim J.S."/>
            <person name="Ahn B.O."/>
            <person name="Rhee S.Y."/>
            <person name="Sohng J.K."/>
        </authorList>
    </citation>
    <scope>NUCLEOTIDE SEQUENCE</scope>
    <source>
        <tissue evidence="2">Leaf</tissue>
    </source>
</reference>
<dbReference type="OrthoDB" id="1391789at2759"/>
<proteinExistence type="predicted"/>
<feature type="domain" description="RNase H type-1" evidence="1">
    <location>
        <begin position="57"/>
        <end position="117"/>
    </location>
</feature>
<dbReference type="CDD" id="cd06222">
    <property type="entry name" value="RNase_H_like"/>
    <property type="match status" value="1"/>
</dbReference>
<evidence type="ECO:0000313" key="2">
    <source>
        <dbReference type="EMBL" id="KAF7833225.1"/>
    </source>
</evidence>
<dbReference type="InterPro" id="IPR053151">
    <property type="entry name" value="RNase_H-like"/>
</dbReference>
<accession>A0A834WV13</accession>
<dbReference type="InterPro" id="IPR044730">
    <property type="entry name" value="RNase_H-like_dom_plant"/>
</dbReference>
<protein>
    <submittedName>
        <fullName evidence="2">Ribonuclease H</fullName>
    </submittedName>
</protein>
<dbReference type="PANTHER" id="PTHR47723">
    <property type="entry name" value="OS05G0353850 PROTEIN"/>
    <property type="match status" value="1"/>
</dbReference>
<dbReference type="SUPFAM" id="SSF53098">
    <property type="entry name" value="Ribonuclease H-like"/>
    <property type="match status" value="1"/>
</dbReference>
<dbReference type="Pfam" id="PF13456">
    <property type="entry name" value="RVT_3"/>
    <property type="match status" value="1"/>
</dbReference>
<gene>
    <name evidence="2" type="ORF">G2W53_015558</name>
</gene>
<dbReference type="GO" id="GO:0003676">
    <property type="term" value="F:nucleic acid binding"/>
    <property type="evidence" value="ECO:0007669"/>
    <property type="project" value="InterPro"/>
</dbReference>
<keyword evidence="3" id="KW-1185">Reference proteome</keyword>
<evidence type="ECO:0000313" key="3">
    <source>
        <dbReference type="Proteomes" id="UP000634136"/>
    </source>
</evidence>